<evidence type="ECO:0000313" key="2">
    <source>
        <dbReference type="EMBL" id="RJP67555.1"/>
    </source>
</evidence>
<feature type="compositionally biased region" description="Basic residues" evidence="1">
    <location>
        <begin position="11"/>
        <end position="21"/>
    </location>
</feature>
<sequence>MTADMRESSARRSRTAAKLHPYRPGGIGSLAKRTGTTPRGHSQGSCAIRVQECIAREAKETIKERAAFRLPLLTAS</sequence>
<organism evidence="2 3">
    <name type="scientific">Candidatus Abyssobacteria bacterium SURF_17</name>
    <dbReference type="NCBI Taxonomy" id="2093361"/>
    <lineage>
        <taxon>Bacteria</taxon>
        <taxon>Pseudomonadati</taxon>
        <taxon>Candidatus Hydrogenedentota</taxon>
        <taxon>Candidatus Abyssobacteria</taxon>
    </lineage>
</organism>
<gene>
    <name evidence="2" type="ORF">C4532_14330</name>
</gene>
<dbReference type="AlphaFoldDB" id="A0A419EU17"/>
<reference evidence="2 3" key="1">
    <citation type="journal article" date="2017" name="ISME J.">
        <title>Energy and carbon metabolisms in a deep terrestrial subsurface fluid microbial community.</title>
        <authorList>
            <person name="Momper L."/>
            <person name="Jungbluth S.P."/>
            <person name="Lee M.D."/>
            <person name="Amend J.P."/>
        </authorList>
    </citation>
    <scope>NUCLEOTIDE SEQUENCE [LARGE SCALE GENOMIC DNA]</scope>
    <source>
        <strain evidence="2">SURF_17</strain>
    </source>
</reference>
<protein>
    <submittedName>
        <fullName evidence="2">Uncharacterized protein</fullName>
    </submittedName>
</protein>
<evidence type="ECO:0000313" key="3">
    <source>
        <dbReference type="Proteomes" id="UP000285961"/>
    </source>
</evidence>
<proteinExistence type="predicted"/>
<feature type="compositionally biased region" description="Polar residues" evidence="1">
    <location>
        <begin position="34"/>
        <end position="45"/>
    </location>
</feature>
<feature type="region of interest" description="Disordered" evidence="1">
    <location>
        <begin position="1"/>
        <end position="45"/>
    </location>
</feature>
<dbReference type="Proteomes" id="UP000285961">
    <property type="component" value="Unassembled WGS sequence"/>
</dbReference>
<dbReference type="EMBL" id="QZKI01000102">
    <property type="protein sequence ID" value="RJP67555.1"/>
    <property type="molecule type" value="Genomic_DNA"/>
</dbReference>
<evidence type="ECO:0000256" key="1">
    <source>
        <dbReference type="SAM" id="MobiDB-lite"/>
    </source>
</evidence>
<accession>A0A419EU17</accession>
<name>A0A419EU17_9BACT</name>
<comment type="caution">
    <text evidence="2">The sequence shown here is derived from an EMBL/GenBank/DDBJ whole genome shotgun (WGS) entry which is preliminary data.</text>
</comment>
<feature type="compositionally biased region" description="Basic and acidic residues" evidence="1">
    <location>
        <begin position="1"/>
        <end position="10"/>
    </location>
</feature>